<dbReference type="InterPro" id="IPR044839">
    <property type="entry name" value="NDR1-like"/>
</dbReference>
<keyword evidence="4 5" id="KW-0472">Membrane</keyword>
<evidence type="ECO:0000256" key="2">
    <source>
        <dbReference type="ARBA" id="ARBA00022692"/>
    </source>
</evidence>
<organism evidence="7">
    <name type="scientific">Salvia splendens</name>
    <name type="common">Scarlet sage</name>
    <dbReference type="NCBI Taxonomy" id="180675"/>
    <lineage>
        <taxon>Eukaryota</taxon>
        <taxon>Viridiplantae</taxon>
        <taxon>Streptophyta</taxon>
        <taxon>Embryophyta</taxon>
        <taxon>Tracheophyta</taxon>
        <taxon>Spermatophyta</taxon>
        <taxon>Magnoliopsida</taxon>
        <taxon>eudicotyledons</taxon>
        <taxon>Gunneridae</taxon>
        <taxon>Pentapetalae</taxon>
        <taxon>asterids</taxon>
        <taxon>lamiids</taxon>
        <taxon>Lamiales</taxon>
        <taxon>Lamiaceae</taxon>
        <taxon>Nepetoideae</taxon>
        <taxon>Mentheae</taxon>
        <taxon>Salviinae</taxon>
        <taxon>Salvia</taxon>
        <taxon>Salvia subgen. Calosphace</taxon>
        <taxon>core Calosphace</taxon>
    </lineage>
</organism>
<evidence type="ECO:0000256" key="3">
    <source>
        <dbReference type="ARBA" id="ARBA00022989"/>
    </source>
</evidence>
<evidence type="ECO:0000256" key="5">
    <source>
        <dbReference type="SAM" id="Phobius"/>
    </source>
</evidence>
<dbReference type="InterPro" id="IPR004864">
    <property type="entry name" value="LEA_2"/>
</dbReference>
<sequence length="163" mass="18815">MAWRRLDQDRLVIYYWFFCEVSVVSLVGVALWLSLTPRNPRLTISHTGTTTSLVVCLKVFNPNSHMGIDYSGISFKLYTSSGVVAANFTSGFRQGYKNTTLFHMPIQTNQKLWNASSDVEFKLRVETAFRFRIIKWWTRVHQIASEQRFSKASIKGTARCKYS</sequence>
<dbReference type="PANTHER" id="PTHR31415">
    <property type="entry name" value="OS05G0367900 PROTEIN"/>
    <property type="match status" value="1"/>
</dbReference>
<dbReference type="Proteomes" id="UP000298416">
    <property type="component" value="Unassembled WGS sequence"/>
</dbReference>
<reference evidence="7" key="2">
    <citation type="submission" date="2020-08" db="EMBL/GenBank/DDBJ databases">
        <title>Plant Genome Project.</title>
        <authorList>
            <person name="Zhang R.-G."/>
        </authorList>
    </citation>
    <scope>NUCLEOTIDE SEQUENCE</scope>
    <source>
        <strain evidence="7">Huo1</strain>
        <tissue evidence="7">Leaf</tissue>
    </source>
</reference>
<dbReference type="PANTHER" id="PTHR31415:SF125">
    <property type="entry name" value="HARPIN INDUCING PROTEIN 1-LIKE 9"/>
    <property type="match status" value="1"/>
</dbReference>
<dbReference type="GO" id="GO:0098542">
    <property type="term" value="P:defense response to other organism"/>
    <property type="evidence" value="ECO:0007669"/>
    <property type="project" value="InterPro"/>
</dbReference>
<keyword evidence="8" id="KW-1185">Reference proteome</keyword>
<keyword evidence="2 5" id="KW-0812">Transmembrane</keyword>
<comment type="subcellular location">
    <subcellularLocation>
        <location evidence="1">Membrane</location>
        <topology evidence="1">Single-pass membrane protein</topology>
    </subcellularLocation>
</comment>
<evidence type="ECO:0000313" key="7">
    <source>
        <dbReference type="EMBL" id="KAG6394050.1"/>
    </source>
</evidence>
<protein>
    <recommendedName>
        <fullName evidence="6">Late embryogenesis abundant protein LEA-2 subgroup domain-containing protein</fullName>
    </recommendedName>
</protein>
<dbReference type="GO" id="GO:0009506">
    <property type="term" value="C:plasmodesma"/>
    <property type="evidence" value="ECO:0007669"/>
    <property type="project" value="TreeGrafter"/>
</dbReference>
<reference evidence="7" key="1">
    <citation type="submission" date="2018-01" db="EMBL/GenBank/DDBJ databases">
        <authorList>
            <person name="Mao J.F."/>
        </authorList>
    </citation>
    <scope>NUCLEOTIDE SEQUENCE</scope>
    <source>
        <strain evidence="7">Huo1</strain>
        <tissue evidence="7">Leaf</tissue>
    </source>
</reference>
<keyword evidence="3 5" id="KW-1133">Transmembrane helix</keyword>
<accession>A0A8X8WF56</accession>
<feature type="domain" description="Late embryogenesis abundant protein LEA-2 subgroup" evidence="6">
    <location>
        <begin position="57"/>
        <end position="137"/>
    </location>
</feature>
<dbReference type="EMBL" id="PNBA02000017">
    <property type="protein sequence ID" value="KAG6394050.1"/>
    <property type="molecule type" value="Genomic_DNA"/>
</dbReference>
<name>A0A8X8WF56_SALSN</name>
<evidence type="ECO:0000256" key="4">
    <source>
        <dbReference type="ARBA" id="ARBA00023136"/>
    </source>
</evidence>
<gene>
    <name evidence="7" type="ORF">SASPL_144627</name>
</gene>
<proteinExistence type="predicted"/>
<dbReference type="GO" id="GO:0005886">
    <property type="term" value="C:plasma membrane"/>
    <property type="evidence" value="ECO:0007669"/>
    <property type="project" value="TreeGrafter"/>
</dbReference>
<comment type="caution">
    <text evidence="7">The sequence shown here is derived from an EMBL/GenBank/DDBJ whole genome shotgun (WGS) entry which is preliminary data.</text>
</comment>
<evidence type="ECO:0000256" key="1">
    <source>
        <dbReference type="ARBA" id="ARBA00004167"/>
    </source>
</evidence>
<evidence type="ECO:0000313" key="8">
    <source>
        <dbReference type="Proteomes" id="UP000298416"/>
    </source>
</evidence>
<dbReference type="AlphaFoldDB" id="A0A8X8WF56"/>
<dbReference type="Pfam" id="PF03168">
    <property type="entry name" value="LEA_2"/>
    <property type="match status" value="1"/>
</dbReference>
<evidence type="ECO:0000259" key="6">
    <source>
        <dbReference type="Pfam" id="PF03168"/>
    </source>
</evidence>
<feature type="transmembrane region" description="Helical" evidence="5">
    <location>
        <begin position="12"/>
        <end position="35"/>
    </location>
</feature>